<evidence type="ECO:0000259" key="5">
    <source>
        <dbReference type="Pfam" id="PF07687"/>
    </source>
</evidence>
<dbReference type="Pfam" id="PF01546">
    <property type="entry name" value="Peptidase_M20"/>
    <property type="match status" value="1"/>
</dbReference>
<protein>
    <recommendedName>
        <fullName evidence="5">Peptidase M20 dimerisation domain-containing protein</fullName>
    </recommendedName>
</protein>
<feature type="binding site" evidence="4">
    <location>
        <position position="132"/>
    </location>
    <ligand>
        <name>Mn(2+)</name>
        <dbReference type="ChEBI" id="CHEBI:29035"/>
        <label>2</label>
    </ligand>
</feature>
<comment type="similarity">
    <text evidence="1">Belongs to the peptidase M20 family.</text>
</comment>
<evidence type="ECO:0000313" key="6">
    <source>
        <dbReference type="EMBL" id="KIW27634.1"/>
    </source>
</evidence>
<dbReference type="SUPFAM" id="SSF55031">
    <property type="entry name" value="Bacterial exopeptidase dimerisation domain"/>
    <property type="match status" value="1"/>
</dbReference>
<proteinExistence type="inferred from homology"/>
<organism evidence="6 7">
    <name type="scientific">Cladophialophora immunda</name>
    <dbReference type="NCBI Taxonomy" id="569365"/>
    <lineage>
        <taxon>Eukaryota</taxon>
        <taxon>Fungi</taxon>
        <taxon>Dikarya</taxon>
        <taxon>Ascomycota</taxon>
        <taxon>Pezizomycotina</taxon>
        <taxon>Eurotiomycetes</taxon>
        <taxon>Chaetothyriomycetidae</taxon>
        <taxon>Chaetothyriales</taxon>
        <taxon>Herpotrichiellaceae</taxon>
        <taxon>Cladophialophora</taxon>
    </lineage>
</organism>
<dbReference type="InterPro" id="IPR002933">
    <property type="entry name" value="Peptidase_M20"/>
</dbReference>
<accession>A0A0D2CVB2</accession>
<dbReference type="Pfam" id="PF07687">
    <property type="entry name" value="M20_dimer"/>
    <property type="match status" value="1"/>
</dbReference>
<feature type="binding site" evidence="4">
    <location>
        <position position="134"/>
    </location>
    <ligand>
        <name>Mn(2+)</name>
        <dbReference type="ChEBI" id="CHEBI:29035"/>
        <label>2</label>
    </ligand>
</feature>
<dbReference type="FunFam" id="3.30.70.360:FF:000001">
    <property type="entry name" value="N-acetyldiaminopimelate deacetylase"/>
    <property type="match status" value="1"/>
</dbReference>
<keyword evidence="7" id="KW-1185">Reference proteome</keyword>
<feature type="binding site" evidence="4">
    <location>
        <position position="168"/>
    </location>
    <ligand>
        <name>Mn(2+)</name>
        <dbReference type="ChEBI" id="CHEBI:29035"/>
        <label>2</label>
    </ligand>
</feature>
<dbReference type="HOGENOM" id="CLU_023257_6_0_1"/>
<dbReference type="GeneID" id="27346553"/>
<dbReference type="EMBL" id="KN847043">
    <property type="protein sequence ID" value="KIW27634.1"/>
    <property type="molecule type" value="Genomic_DNA"/>
</dbReference>
<gene>
    <name evidence="6" type="ORF">PV07_07359</name>
</gene>
<dbReference type="VEuPathDB" id="FungiDB:PV07_07359"/>
<feature type="binding site" evidence="4">
    <location>
        <position position="199"/>
    </location>
    <ligand>
        <name>Mn(2+)</name>
        <dbReference type="ChEBI" id="CHEBI:29035"/>
        <label>2</label>
    </ligand>
</feature>
<keyword evidence="4" id="KW-0464">Manganese</keyword>
<name>A0A0D2CVB2_9EURO</name>
<dbReference type="InterPro" id="IPR017439">
    <property type="entry name" value="Amidohydrolase"/>
</dbReference>
<dbReference type="InterPro" id="IPR011650">
    <property type="entry name" value="Peptidase_M20_dimer"/>
</dbReference>
<feature type="domain" description="Peptidase M20 dimerisation" evidence="5">
    <location>
        <begin position="221"/>
        <end position="316"/>
    </location>
</feature>
<dbReference type="RefSeq" id="XP_016247850.1">
    <property type="nucleotide sequence ID" value="XM_016394431.1"/>
</dbReference>
<dbReference type="SUPFAM" id="SSF53187">
    <property type="entry name" value="Zn-dependent exopeptidases"/>
    <property type="match status" value="1"/>
</dbReference>
<sequence length="436" mass="46619">MTGLTAASGLSEIVSTVIPDLAPYEELYKDLHRHPGLSLQESYAASIATQHLRTHGYEVTTSIGGHGLIGALHNCRSSSCSETPASCSGKTLLIRAELDALPVLEQTGLAYASTVRQIDVRDGVEKPVMHACGHDMHIACGLAAAEALSKHRHVWKGTAIFLFQPNEEGGGGAQAMVEDGLYDPQRHGCKVPDVVPAQHVGGLPVGTIQTRRGAMASAADSIKITMYGSGGHAAMPHRTIDPVLLASHVVVRLQGIVAREVEPRTTAVVTVASIQAGQAENVIPSEATIKINVRTWDPETREKVLSAIRRIVQAECDASGCVRAPIFETISQFPPMSNDVEVTKKLEEGFAAHFGPQRYCSDGEAMNASDDFAYLATTVDKPYCYWRFGGIDPAAKPIHVNHSPFFAPILDTALKTGVEAMIVAALSILGRDGEYK</sequence>
<dbReference type="InterPro" id="IPR036264">
    <property type="entry name" value="Bact_exopeptidase_dim_dom"/>
</dbReference>
<dbReference type="Gene3D" id="3.30.70.360">
    <property type="match status" value="1"/>
</dbReference>
<evidence type="ECO:0000313" key="7">
    <source>
        <dbReference type="Proteomes" id="UP000054466"/>
    </source>
</evidence>
<keyword evidence="3" id="KW-0378">Hydrolase</keyword>
<feature type="binding site" evidence="4">
    <location>
        <position position="402"/>
    </location>
    <ligand>
        <name>Mn(2+)</name>
        <dbReference type="ChEBI" id="CHEBI:29035"/>
        <label>2</label>
    </ligand>
</feature>
<dbReference type="GO" id="GO:0016787">
    <property type="term" value="F:hydrolase activity"/>
    <property type="evidence" value="ECO:0007669"/>
    <property type="project" value="UniProtKB-KW"/>
</dbReference>
<dbReference type="PIRSF" id="PIRSF005962">
    <property type="entry name" value="Pept_M20D_amidohydro"/>
    <property type="match status" value="1"/>
</dbReference>
<dbReference type="Proteomes" id="UP000054466">
    <property type="component" value="Unassembled WGS sequence"/>
</dbReference>
<evidence type="ECO:0000256" key="2">
    <source>
        <dbReference type="ARBA" id="ARBA00006247"/>
    </source>
</evidence>
<dbReference type="NCBIfam" id="TIGR01891">
    <property type="entry name" value="amidohydrolases"/>
    <property type="match status" value="1"/>
</dbReference>
<dbReference type="AlphaFoldDB" id="A0A0D2CVB2"/>
<keyword evidence="4" id="KW-0479">Metal-binding</keyword>
<dbReference type="GO" id="GO:0046872">
    <property type="term" value="F:metal ion binding"/>
    <property type="evidence" value="ECO:0007669"/>
    <property type="project" value="UniProtKB-KW"/>
</dbReference>
<evidence type="ECO:0000256" key="4">
    <source>
        <dbReference type="PIRSR" id="PIRSR005962-1"/>
    </source>
</evidence>
<comment type="similarity">
    <text evidence="2">Belongs to the peptidase M20A family.</text>
</comment>
<dbReference type="Gene3D" id="3.40.630.10">
    <property type="entry name" value="Zn peptidases"/>
    <property type="match status" value="1"/>
</dbReference>
<dbReference type="PANTHER" id="PTHR11014:SF63">
    <property type="entry name" value="METALLOPEPTIDASE, PUTATIVE (AFU_ORTHOLOGUE AFUA_6G09600)-RELATED"/>
    <property type="match status" value="1"/>
</dbReference>
<dbReference type="PANTHER" id="PTHR11014">
    <property type="entry name" value="PEPTIDASE M20 FAMILY MEMBER"/>
    <property type="match status" value="1"/>
</dbReference>
<dbReference type="OrthoDB" id="6119954at2759"/>
<evidence type="ECO:0000256" key="1">
    <source>
        <dbReference type="ARBA" id="ARBA00006153"/>
    </source>
</evidence>
<dbReference type="STRING" id="569365.A0A0D2CVB2"/>
<reference evidence="6 7" key="1">
    <citation type="submission" date="2015-01" db="EMBL/GenBank/DDBJ databases">
        <title>The Genome Sequence of Cladophialophora immunda CBS83496.</title>
        <authorList>
            <consortium name="The Broad Institute Genomics Platform"/>
            <person name="Cuomo C."/>
            <person name="de Hoog S."/>
            <person name="Gorbushina A."/>
            <person name="Stielow B."/>
            <person name="Teixiera M."/>
            <person name="Abouelleil A."/>
            <person name="Chapman S.B."/>
            <person name="Priest M."/>
            <person name="Young S.K."/>
            <person name="Wortman J."/>
            <person name="Nusbaum C."/>
            <person name="Birren B."/>
        </authorList>
    </citation>
    <scope>NUCLEOTIDE SEQUENCE [LARGE SCALE GENOMIC DNA]</scope>
    <source>
        <strain evidence="6 7">CBS 83496</strain>
    </source>
</reference>
<evidence type="ECO:0000256" key="3">
    <source>
        <dbReference type="ARBA" id="ARBA00022801"/>
    </source>
</evidence>
<comment type="cofactor">
    <cofactor evidence="4">
        <name>Mn(2+)</name>
        <dbReference type="ChEBI" id="CHEBI:29035"/>
    </cofactor>
    <text evidence="4">The Mn(2+) ion enhances activity.</text>
</comment>